<evidence type="ECO:0000256" key="2">
    <source>
        <dbReference type="ARBA" id="ARBA00022801"/>
    </source>
</evidence>
<feature type="domain" description="Nudix hydrolase" evidence="3">
    <location>
        <begin position="3"/>
        <end position="133"/>
    </location>
</feature>
<evidence type="ECO:0000256" key="1">
    <source>
        <dbReference type="ARBA" id="ARBA00001946"/>
    </source>
</evidence>
<dbReference type="InterPro" id="IPR020476">
    <property type="entry name" value="Nudix_hydrolase"/>
</dbReference>
<evidence type="ECO:0000313" key="5">
    <source>
        <dbReference type="Proteomes" id="UP001601422"/>
    </source>
</evidence>
<gene>
    <name evidence="4" type="ORF">ACFYQT_00250</name>
</gene>
<protein>
    <submittedName>
        <fullName evidence="4">NUDIX domain-containing protein</fullName>
    </submittedName>
</protein>
<dbReference type="RefSeq" id="WP_159030592.1">
    <property type="nucleotide sequence ID" value="NZ_JBEXVS010000020.1"/>
</dbReference>
<evidence type="ECO:0000259" key="3">
    <source>
        <dbReference type="PROSITE" id="PS51462"/>
    </source>
</evidence>
<dbReference type="Proteomes" id="UP001601422">
    <property type="component" value="Unassembled WGS sequence"/>
</dbReference>
<organism evidence="4 5">
    <name type="scientific">Streptomyces tibetensis</name>
    <dbReference type="NCBI Taxonomy" id="2382123"/>
    <lineage>
        <taxon>Bacteria</taxon>
        <taxon>Bacillati</taxon>
        <taxon>Actinomycetota</taxon>
        <taxon>Actinomycetes</taxon>
        <taxon>Kitasatosporales</taxon>
        <taxon>Streptomycetaceae</taxon>
        <taxon>Streptomyces</taxon>
    </lineage>
</organism>
<comment type="caution">
    <text evidence="4">The sequence shown here is derived from an EMBL/GenBank/DDBJ whole genome shotgun (WGS) entry which is preliminary data.</text>
</comment>
<dbReference type="PANTHER" id="PTHR43046:SF14">
    <property type="entry name" value="MUTT_NUDIX FAMILY PROTEIN"/>
    <property type="match status" value="1"/>
</dbReference>
<dbReference type="EMBL" id="JBIAJP010000001">
    <property type="protein sequence ID" value="MFF0001882.1"/>
    <property type="molecule type" value="Genomic_DNA"/>
</dbReference>
<reference evidence="4 5" key="1">
    <citation type="submission" date="2024-10" db="EMBL/GenBank/DDBJ databases">
        <title>The Natural Products Discovery Center: Release of the First 8490 Sequenced Strains for Exploring Actinobacteria Biosynthetic Diversity.</title>
        <authorList>
            <person name="Kalkreuter E."/>
            <person name="Kautsar S.A."/>
            <person name="Yang D."/>
            <person name="Bader C.D."/>
            <person name="Teijaro C.N."/>
            <person name="Fluegel L."/>
            <person name="Davis C.M."/>
            <person name="Simpson J.R."/>
            <person name="Lauterbach L."/>
            <person name="Steele A.D."/>
            <person name="Gui C."/>
            <person name="Meng S."/>
            <person name="Li G."/>
            <person name="Viehrig K."/>
            <person name="Ye F."/>
            <person name="Su P."/>
            <person name="Kiefer A.F."/>
            <person name="Nichols A."/>
            <person name="Cepeda A.J."/>
            <person name="Yan W."/>
            <person name="Fan B."/>
            <person name="Jiang Y."/>
            <person name="Adhikari A."/>
            <person name="Zheng C.-J."/>
            <person name="Schuster L."/>
            <person name="Cowan T.M."/>
            <person name="Smanski M.J."/>
            <person name="Chevrette M.G."/>
            <person name="De Carvalho L.P.S."/>
            <person name="Shen B."/>
        </authorList>
    </citation>
    <scope>NUCLEOTIDE SEQUENCE [LARGE SCALE GENOMIC DNA]</scope>
    <source>
        <strain evidence="4 5">NPDC005497</strain>
    </source>
</reference>
<comment type="cofactor">
    <cofactor evidence="1">
        <name>Mg(2+)</name>
        <dbReference type="ChEBI" id="CHEBI:18420"/>
    </cofactor>
</comment>
<dbReference type="PRINTS" id="PR00502">
    <property type="entry name" value="NUDIXFAMILY"/>
</dbReference>
<dbReference type="SUPFAM" id="SSF55811">
    <property type="entry name" value="Nudix"/>
    <property type="match status" value="1"/>
</dbReference>
<keyword evidence="2" id="KW-0378">Hydrolase</keyword>
<dbReference type="Pfam" id="PF00293">
    <property type="entry name" value="NUDIX"/>
    <property type="match status" value="1"/>
</dbReference>
<dbReference type="PROSITE" id="PS51462">
    <property type="entry name" value="NUDIX"/>
    <property type="match status" value="1"/>
</dbReference>
<proteinExistence type="predicted"/>
<keyword evidence="5" id="KW-1185">Reference proteome</keyword>
<name>A0ABW6MLG6_9ACTN</name>
<dbReference type="Gene3D" id="3.90.79.10">
    <property type="entry name" value="Nucleoside Triphosphate Pyrophosphohydrolase"/>
    <property type="match status" value="1"/>
</dbReference>
<evidence type="ECO:0000313" key="4">
    <source>
        <dbReference type="EMBL" id="MFF0001882.1"/>
    </source>
</evidence>
<accession>A0ABW6MLG6</accession>
<sequence length="137" mass="15603">MTLFYGAAHALIERNGRFLVTRRSAVDDYMPLKWDLPGGTVDPGETLEDALVREVFEETKIKVDIERLLYAYTNLATLPERQTFQTVFLCRYVGGDVQLDPADHEQYLWATKDEIDGLDAMGFLAGFRGTAMYRTVE</sequence>
<dbReference type="InterPro" id="IPR000086">
    <property type="entry name" value="NUDIX_hydrolase_dom"/>
</dbReference>
<dbReference type="PANTHER" id="PTHR43046">
    <property type="entry name" value="GDP-MANNOSE MANNOSYL HYDROLASE"/>
    <property type="match status" value="1"/>
</dbReference>
<dbReference type="InterPro" id="IPR015797">
    <property type="entry name" value="NUDIX_hydrolase-like_dom_sf"/>
</dbReference>